<comment type="caution">
    <text evidence="2">The sequence shown here is derived from an EMBL/GenBank/DDBJ whole genome shotgun (WGS) entry which is preliminary data.</text>
</comment>
<keyword evidence="1" id="KW-0812">Transmembrane</keyword>
<dbReference type="STRING" id="1293891.TMES_05135"/>
<gene>
    <name evidence="2" type="ORF">TMES_05135</name>
</gene>
<evidence type="ECO:0000256" key="1">
    <source>
        <dbReference type="SAM" id="Phobius"/>
    </source>
</evidence>
<protein>
    <submittedName>
        <fullName evidence="2">Uncharacterized protein</fullName>
    </submittedName>
</protein>
<accession>A0A1Y2L1T3</accession>
<dbReference type="Proteomes" id="UP000193391">
    <property type="component" value="Unassembled WGS sequence"/>
</dbReference>
<keyword evidence="1" id="KW-1133">Transmembrane helix</keyword>
<evidence type="ECO:0000313" key="3">
    <source>
        <dbReference type="Proteomes" id="UP000193391"/>
    </source>
</evidence>
<sequence>MGMDRLIFGILAIAVGLGGLFYASAAHDGYSYFVGLVMFFGAILFMFSLINSHFDEVEKTH</sequence>
<dbReference type="EMBL" id="JFKA01000002">
    <property type="protein sequence ID" value="OSQ39436.1"/>
    <property type="molecule type" value="Genomic_DNA"/>
</dbReference>
<reference evidence="2 3" key="1">
    <citation type="submission" date="2014-03" db="EMBL/GenBank/DDBJ databases">
        <title>The draft genome sequence of Thalassospira mesophila JCM 18969.</title>
        <authorList>
            <person name="Lai Q."/>
            <person name="Shao Z."/>
        </authorList>
    </citation>
    <scope>NUCLEOTIDE SEQUENCE [LARGE SCALE GENOMIC DNA]</scope>
    <source>
        <strain evidence="2 3">JCM 18969</strain>
    </source>
</reference>
<keyword evidence="3" id="KW-1185">Reference proteome</keyword>
<organism evidence="2 3">
    <name type="scientific">Thalassospira mesophila</name>
    <dbReference type="NCBI Taxonomy" id="1293891"/>
    <lineage>
        <taxon>Bacteria</taxon>
        <taxon>Pseudomonadati</taxon>
        <taxon>Pseudomonadota</taxon>
        <taxon>Alphaproteobacteria</taxon>
        <taxon>Rhodospirillales</taxon>
        <taxon>Thalassospiraceae</taxon>
        <taxon>Thalassospira</taxon>
    </lineage>
</organism>
<name>A0A1Y2L1T3_9PROT</name>
<evidence type="ECO:0000313" key="2">
    <source>
        <dbReference type="EMBL" id="OSQ39436.1"/>
    </source>
</evidence>
<feature type="transmembrane region" description="Helical" evidence="1">
    <location>
        <begin position="6"/>
        <end position="23"/>
    </location>
</feature>
<feature type="transmembrane region" description="Helical" evidence="1">
    <location>
        <begin position="30"/>
        <end position="50"/>
    </location>
</feature>
<dbReference type="AlphaFoldDB" id="A0A1Y2L1T3"/>
<dbReference type="RefSeq" id="WP_085580193.1">
    <property type="nucleotide sequence ID" value="NZ_JFKA01000002.1"/>
</dbReference>
<keyword evidence="1" id="KW-0472">Membrane</keyword>
<dbReference type="OrthoDB" id="7364763at2"/>
<proteinExistence type="predicted"/>